<dbReference type="InterPro" id="IPR021125">
    <property type="entry name" value="DUF2127"/>
</dbReference>
<feature type="transmembrane region" description="Helical" evidence="1">
    <location>
        <begin position="126"/>
        <end position="146"/>
    </location>
</feature>
<keyword evidence="3" id="KW-1185">Reference proteome</keyword>
<keyword evidence="1" id="KW-1133">Transmembrane helix</keyword>
<name>A0ABV4HNB0_9GAMM</name>
<dbReference type="Pfam" id="PF09900">
    <property type="entry name" value="DUF2127"/>
    <property type="match status" value="1"/>
</dbReference>
<dbReference type="Proteomes" id="UP001566331">
    <property type="component" value="Unassembled WGS sequence"/>
</dbReference>
<evidence type="ECO:0000256" key="1">
    <source>
        <dbReference type="SAM" id="Phobius"/>
    </source>
</evidence>
<feature type="transmembrane region" description="Helical" evidence="1">
    <location>
        <begin position="73"/>
        <end position="93"/>
    </location>
</feature>
<keyword evidence="1" id="KW-0472">Membrane</keyword>
<dbReference type="RefSeq" id="WP_370562007.1">
    <property type="nucleotide sequence ID" value="NZ_JBFWIB010000001.1"/>
</dbReference>
<dbReference type="EMBL" id="JBFWIC010000006">
    <property type="protein sequence ID" value="MEZ0474211.1"/>
    <property type="molecule type" value="Genomic_DNA"/>
</dbReference>
<organism evidence="2 3">
    <name type="scientific">Luteimonas salinilitoris</name>
    <dbReference type="NCBI Taxonomy" id="3237697"/>
    <lineage>
        <taxon>Bacteria</taxon>
        <taxon>Pseudomonadati</taxon>
        <taxon>Pseudomonadota</taxon>
        <taxon>Gammaproteobacteria</taxon>
        <taxon>Lysobacterales</taxon>
        <taxon>Lysobacteraceae</taxon>
        <taxon>Luteimonas</taxon>
    </lineage>
</organism>
<accession>A0ABV4HNB0</accession>
<sequence>MPASAASASLRTIAIFEWTKGGAALLLASGLLALGPDRLHHALEHLAARLHIGRTDGPFAWVDRHVDHRDLDIVAMLCGLYAAFRLVEGWGLWRNMDWAIWLGLISVAAYLPLDVLAAIRHPGISSSALLVFNLAVAAILAARLNIHRPGT</sequence>
<proteinExistence type="predicted"/>
<reference evidence="2 3" key="1">
    <citation type="submission" date="2024-07" db="EMBL/GenBank/DDBJ databases">
        <title>Luteimonas salilacus sp. nov., isolated from the shore soil of Salt Lake in Tibet of China.</title>
        <authorList>
            <person name="Zhang X."/>
            <person name="Li A."/>
        </authorList>
    </citation>
    <scope>NUCLEOTIDE SEQUENCE [LARGE SCALE GENOMIC DNA]</scope>
    <source>
        <strain evidence="2 3">B3-2-R+30</strain>
    </source>
</reference>
<comment type="caution">
    <text evidence="2">The sequence shown here is derived from an EMBL/GenBank/DDBJ whole genome shotgun (WGS) entry which is preliminary data.</text>
</comment>
<evidence type="ECO:0000313" key="3">
    <source>
        <dbReference type="Proteomes" id="UP001566331"/>
    </source>
</evidence>
<gene>
    <name evidence="2" type="ORF">AB6713_06210</name>
</gene>
<protein>
    <submittedName>
        <fullName evidence="2">DUF2127 domain-containing protein</fullName>
    </submittedName>
</protein>
<keyword evidence="1" id="KW-0812">Transmembrane</keyword>
<feature type="transmembrane region" description="Helical" evidence="1">
    <location>
        <begin position="99"/>
        <end position="119"/>
    </location>
</feature>
<evidence type="ECO:0000313" key="2">
    <source>
        <dbReference type="EMBL" id="MEZ0474211.1"/>
    </source>
</evidence>